<organism evidence="12 13">
    <name type="scientific">Pogona vitticeps</name>
    <name type="common">central bearded dragon</name>
    <dbReference type="NCBI Taxonomy" id="103695"/>
    <lineage>
        <taxon>Eukaryota</taxon>
        <taxon>Metazoa</taxon>
        <taxon>Chordata</taxon>
        <taxon>Craniata</taxon>
        <taxon>Vertebrata</taxon>
        <taxon>Euteleostomi</taxon>
        <taxon>Lepidosauria</taxon>
        <taxon>Squamata</taxon>
        <taxon>Bifurcata</taxon>
        <taxon>Unidentata</taxon>
        <taxon>Episquamata</taxon>
        <taxon>Toxicofera</taxon>
        <taxon>Iguania</taxon>
        <taxon>Acrodonta</taxon>
        <taxon>Agamidae</taxon>
        <taxon>Amphibolurinae</taxon>
        <taxon>Pogona</taxon>
    </lineage>
</organism>
<feature type="region of interest" description="Disordered" evidence="9">
    <location>
        <begin position="322"/>
        <end position="387"/>
    </location>
</feature>
<dbReference type="Proteomes" id="UP001652642">
    <property type="component" value="Chromosome 5"/>
</dbReference>
<name>A0ABM5GL77_9SAUR</name>
<feature type="transmembrane region" description="Helical" evidence="10">
    <location>
        <begin position="281"/>
        <end position="304"/>
    </location>
</feature>
<dbReference type="InterPro" id="IPR000276">
    <property type="entry name" value="GPCR_Rhodpsn"/>
</dbReference>
<protein>
    <submittedName>
        <fullName evidence="13">G-protein coupled receptor 151-like</fullName>
    </submittedName>
</protein>
<evidence type="ECO:0000313" key="12">
    <source>
        <dbReference type="Proteomes" id="UP001652642"/>
    </source>
</evidence>
<dbReference type="RefSeq" id="XP_072858408.1">
    <property type="nucleotide sequence ID" value="XM_073002307.1"/>
</dbReference>
<keyword evidence="8" id="KW-0807">Transducer</keyword>
<evidence type="ECO:0000256" key="2">
    <source>
        <dbReference type="ARBA" id="ARBA00022475"/>
    </source>
</evidence>
<evidence type="ECO:0000256" key="10">
    <source>
        <dbReference type="SAM" id="Phobius"/>
    </source>
</evidence>
<evidence type="ECO:0000313" key="13">
    <source>
        <dbReference type="RefSeq" id="XP_072858408.1"/>
    </source>
</evidence>
<keyword evidence="5" id="KW-0297">G-protein coupled receptor</keyword>
<evidence type="ECO:0000256" key="7">
    <source>
        <dbReference type="ARBA" id="ARBA00023170"/>
    </source>
</evidence>
<evidence type="ECO:0000259" key="11">
    <source>
        <dbReference type="PROSITE" id="PS50262"/>
    </source>
</evidence>
<dbReference type="PANTHER" id="PTHR24230:SF131">
    <property type="entry name" value="G PROTEIN-COUPLED RECEPTOR 151"/>
    <property type="match status" value="1"/>
</dbReference>
<keyword evidence="3 10" id="KW-0812">Transmembrane</keyword>
<feature type="transmembrane region" description="Helical" evidence="10">
    <location>
        <begin position="194"/>
        <end position="214"/>
    </location>
</feature>
<comment type="subcellular location">
    <subcellularLocation>
        <location evidence="1">Cell membrane</location>
        <topology evidence="1">Multi-pass membrane protein</topology>
    </subcellularLocation>
</comment>
<feature type="transmembrane region" description="Helical" evidence="10">
    <location>
        <begin position="26"/>
        <end position="50"/>
    </location>
</feature>
<dbReference type="SUPFAM" id="SSF81321">
    <property type="entry name" value="Family A G protein-coupled receptor-like"/>
    <property type="match status" value="1"/>
</dbReference>
<keyword evidence="4 10" id="KW-1133">Transmembrane helix</keyword>
<evidence type="ECO:0000256" key="3">
    <source>
        <dbReference type="ARBA" id="ARBA00022692"/>
    </source>
</evidence>
<dbReference type="Pfam" id="PF00001">
    <property type="entry name" value="7tm_1"/>
    <property type="match status" value="1"/>
</dbReference>
<evidence type="ECO:0000256" key="6">
    <source>
        <dbReference type="ARBA" id="ARBA00023136"/>
    </source>
</evidence>
<keyword evidence="12" id="KW-1185">Reference proteome</keyword>
<dbReference type="Gene3D" id="1.20.1070.10">
    <property type="entry name" value="Rhodopsin 7-helix transmembrane proteins"/>
    <property type="match status" value="1"/>
</dbReference>
<dbReference type="PANTHER" id="PTHR24230">
    <property type="entry name" value="G-PROTEIN COUPLED RECEPTOR"/>
    <property type="match status" value="1"/>
</dbReference>
<accession>A0ABM5GL77</accession>
<proteinExistence type="predicted"/>
<dbReference type="InterPro" id="IPR017452">
    <property type="entry name" value="GPCR_Rhodpsn_7TM"/>
</dbReference>
<sequence>MNGSARPVFAGGPPGWWAGAGAGLPVLLPVLFGGVGLAGSLANLLLLAVVRHQLRRGRLPPAEALLLLSLASSDLLLALVCLPARVATYARRSWPLGRILCRTSDWLLHGCLAAKSLAWAAVGQARGRGRGRAWGRRRLAATVGACWAAAWLLALPHLLFARLEGRPPPGGTLCCLFRTPDGAAAAFMTVFSTLYPLAACVAPAACAACGFWRAGRRREGRPARAPRLAKASRPARPGGAGLLWGLALLFHASWLPLWAAWLWERHSALARSPSSPPPPELFLAAAEALVFLDGALGPGLLLGLSPELRQGLKSLGRRLNCRQEEEEEGGRPLGENSPSQPAERPHALGRLPPERVLPDVEHFWKDRRNTAPGEESDPVPWEHQGGP</sequence>
<dbReference type="PROSITE" id="PS50262">
    <property type="entry name" value="G_PROTEIN_RECEP_F1_2"/>
    <property type="match status" value="1"/>
</dbReference>
<feature type="transmembrane region" description="Helical" evidence="10">
    <location>
        <begin position="240"/>
        <end position="261"/>
    </location>
</feature>
<evidence type="ECO:0000256" key="1">
    <source>
        <dbReference type="ARBA" id="ARBA00004651"/>
    </source>
</evidence>
<keyword evidence="2" id="KW-1003">Cell membrane</keyword>
<evidence type="ECO:0000256" key="4">
    <source>
        <dbReference type="ARBA" id="ARBA00022989"/>
    </source>
</evidence>
<keyword evidence="7" id="KW-0675">Receptor</keyword>
<dbReference type="PRINTS" id="PR00237">
    <property type="entry name" value="GPCRRHODOPSN"/>
</dbReference>
<evidence type="ECO:0000256" key="5">
    <source>
        <dbReference type="ARBA" id="ARBA00023040"/>
    </source>
</evidence>
<feature type="domain" description="G-protein coupled receptors family 1 profile" evidence="11">
    <location>
        <begin position="42"/>
        <end position="102"/>
    </location>
</feature>
<reference evidence="13" key="1">
    <citation type="submission" date="2025-08" db="UniProtKB">
        <authorList>
            <consortium name="RefSeq"/>
        </authorList>
    </citation>
    <scope>IDENTIFICATION</scope>
</reference>
<keyword evidence="6 10" id="KW-0472">Membrane</keyword>
<gene>
    <name evidence="13" type="primary">LOC140707732</name>
</gene>
<dbReference type="GeneID" id="140707732"/>
<feature type="compositionally biased region" description="Basic and acidic residues" evidence="9">
    <location>
        <begin position="352"/>
        <end position="369"/>
    </location>
</feature>
<evidence type="ECO:0000256" key="8">
    <source>
        <dbReference type="ARBA" id="ARBA00023224"/>
    </source>
</evidence>
<evidence type="ECO:0000256" key="9">
    <source>
        <dbReference type="SAM" id="MobiDB-lite"/>
    </source>
</evidence>
<feature type="transmembrane region" description="Helical" evidence="10">
    <location>
        <begin position="139"/>
        <end position="160"/>
    </location>
</feature>